<evidence type="ECO:0000256" key="1">
    <source>
        <dbReference type="ARBA" id="ARBA00004245"/>
    </source>
</evidence>
<evidence type="ECO:0000256" key="4">
    <source>
        <dbReference type="ARBA" id="ARBA00022443"/>
    </source>
</evidence>
<keyword evidence="14" id="KW-1185">Reference proteome</keyword>
<dbReference type="Gene3D" id="6.10.140.1620">
    <property type="match status" value="1"/>
</dbReference>
<evidence type="ECO:0000256" key="7">
    <source>
        <dbReference type="ARBA" id="ARBA00023054"/>
    </source>
</evidence>
<evidence type="ECO:0000256" key="6">
    <source>
        <dbReference type="ARBA" id="ARBA00022553"/>
    </source>
</evidence>
<dbReference type="Ensembl" id="ENSECRT00000019010.1">
    <property type="protein sequence ID" value="ENSECRP00000018637.1"/>
    <property type="gene ID" value="ENSECRG00000012452.1"/>
</dbReference>
<comment type="subcellular location">
    <subcellularLocation>
        <location evidence="2">Cell projection</location>
        <location evidence="2">Lamellipodium</location>
    </subcellularLocation>
    <subcellularLocation>
        <location evidence="1">Cytoplasm</location>
        <location evidence="1">Cytoskeleton</location>
    </subcellularLocation>
</comment>
<dbReference type="PRINTS" id="PR00499">
    <property type="entry name" value="P67PHOX"/>
</dbReference>
<proteinExistence type="inferred from homology"/>
<dbReference type="GO" id="GO:0031209">
    <property type="term" value="C:SCAR complex"/>
    <property type="evidence" value="ECO:0007669"/>
    <property type="project" value="TreeGrafter"/>
</dbReference>
<dbReference type="InterPro" id="IPR028455">
    <property type="entry name" value="ABI3_SH3"/>
</dbReference>
<keyword evidence="7" id="KW-0175">Coiled coil</keyword>
<dbReference type="GO" id="GO:0001764">
    <property type="term" value="P:neuron migration"/>
    <property type="evidence" value="ECO:0007669"/>
    <property type="project" value="TreeGrafter"/>
</dbReference>
<sequence>MKAQSSVEEMQKIFQEAPEARRALLENYSNLHKVAEYCEKNYLQSDDKKAALEETKAFTTQSLASVAYQISTLASKVLTLLDAQAADMRHIESSVNLLSQSVDMYQEKVYRREIGSFTAIKRLPRSQKIIPPTTQEERAKYTRKAITYSSLDNVGHGVKESGTQLGRTGTMNRKAVNRDPQGTLGRGTRQPEPVLCPMVPSLTKCISITSLSDRASSSSFGIAVPPPVIPPIPSMADVAPPPTDEVLPPPPPPPVDPASEPISEVPAPPPAPPLLTGFSGLDGLSSPDTPDFLPPPPSALSALIPPPTAPPPPPPLEDELTSESDFTVPPPDELFEFYSMDPPLPPPVDYDTDAPANYLEKVVALYSYTGSREDDLTFQEGDVIYVMKKNPDGWYEGVLNNVTGFFPGNYVQLA</sequence>
<evidence type="ECO:0000256" key="2">
    <source>
        <dbReference type="ARBA" id="ARBA00004510"/>
    </source>
</evidence>
<dbReference type="PANTHER" id="PTHR10460">
    <property type="entry name" value="ABL INTERACTOR FAMILY MEMBER"/>
    <property type="match status" value="1"/>
</dbReference>
<dbReference type="GO" id="GO:0017124">
    <property type="term" value="F:SH3 domain binding"/>
    <property type="evidence" value="ECO:0007669"/>
    <property type="project" value="TreeGrafter"/>
</dbReference>
<dbReference type="InterPro" id="IPR001452">
    <property type="entry name" value="SH3_domain"/>
</dbReference>
<dbReference type="SMART" id="SM00326">
    <property type="entry name" value="SH3"/>
    <property type="match status" value="1"/>
</dbReference>
<evidence type="ECO:0000313" key="13">
    <source>
        <dbReference type="Ensembl" id="ENSECRP00000018651.1"/>
    </source>
</evidence>
<dbReference type="AlphaFoldDB" id="A0A8C4SKU5"/>
<feature type="compositionally biased region" description="Pro residues" evidence="11">
    <location>
        <begin position="233"/>
        <end position="256"/>
    </location>
</feature>
<dbReference type="PRINTS" id="PR00452">
    <property type="entry name" value="SH3DOMAIN"/>
</dbReference>
<evidence type="ECO:0000256" key="11">
    <source>
        <dbReference type="SAM" id="MobiDB-lite"/>
    </source>
</evidence>
<evidence type="ECO:0000256" key="8">
    <source>
        <dbReference type="ARBA" id="ARBA00023212"/>
    </source>
</evidence>
<dbReference type="GeneTree" id="ENSGT00940000154811"/>
<accession>A0A8C4SKU5</accession>
<evidence type="ECO:0000259" key="12">
    <source>
        <dbReference type="PROSITE" id="PS50002"/>
    </source>
</evidence>
<dbReference type="Pfam" id="PF00018">
    <property type="entry name" value="SH3_1"/>
    <property type="match status" value="1"/>
</dbReference>
<dbReference type="Proteomes" id="UP000694620">
    <property type="component" value="Chromosome 14"/>
</dbReference>
<feature type="region of interest" description="Disordered" evidence="11">
    <location>
        <begin position="233"/>
        <end position="327"/>
    </location>
</feature>
<dbReference type="FunFam" id="2.30.30.40:FF:000002">
    <property type="entry name" value="abl interactor 1 isoform X1"/>
    <property type="match status" value="1"/>
</dbReference>
<dbReference type="GO" id="GO:0030027">
    <property type="term" value="C:lamellipodium"/>
    <property type="evidence" value="ECO:0007669"/>
    <property type="project" value="UniProtKB-SubCell"/>
</dbReference>
<dbReference type="SUPFAM" id="SSF50044">
    <property type="entry name" value="SH3-domain"/>
    <property type="match status" value="1"/>
</dbReference>
<dbReference type="GO" id="GO:0098858">
    <property type="term" value="C:actin-based cell projection"/>
    <property type="evidence" value="ECO:0007669"/>
    <property type="project" value="TreeGrafter"/>
</dbReference>
<evidence type="ECO:0000256" key="10">
    <source>
        <dbReference type="PROSITE-ProRule" id="PRU00192"/>
    </source>
</evidence>
<dbReference type="PROSITE" id="PS50002">
    <property type="entry name" value="SH3"/>
    <property type="match status" value="1"/>
</dbReference>
<dbReference type="InterPro" id="IPR036028">
    <property type="entry name" value="SH3-like_dom_sf"/>
</dbReference>
<keyword evidence="4 10" id="KW-0728">SH3 domain</keyword>
<keyword evidence="6" id="KW-0597">Phosphoprotein</keyword>
<evidence type="ECO:0000256" key="5">
    <source>
        <dbReference type="ARBA" id="ARBA00022490"/>
    </source>
</evidence>
<reference evidence="13" key="1">
    <citation type="submission" date="2021-06" db="EMBL/GenBank/DDBJ databases">
        <authorList>
            <consortium name="Wellcome Sanger Institute Data Sharing"/>
        </authorList>
    </citation>
    <scope>NUCLEOTIDE SEQUENCE [LARGE SCALE GENOMIC DNA]</scope>
</reference>
<dbReference type="Gene3D" id="2.30.30.40">
    <property type="entry name" value="SH3 Domains"/>
    <property type="match status" value="1"/>
</dbReference>
<evidence type="ECO:0000256" key="9">
    <source>
        <dbReference type="ARBA" id="ARBA00023273"/>
    </source>
</evidence>
<comment type="similarity">
    <text evidence="3">Belongs to the ABI family.</text>
</comment>
<protein>
    <submittedName>
        <fullName evidence="13">ABI gene family member 3-like</fullName>
    </submittedName>
</protein>
<dbReference type="PANTHER" id="PTHR10460:SF60">
    <property type="entry name" value="ABI GENE FAMILY MEMBER 3"/>
    <property type="match status" value="1"/>
</dbReference>
<feature type="region of interest" description="Disordered" evidence="11">
    <location>
        <begin position="173"/>
        <end position="195"/>
    </location>
</feature>
<dbReference type="Ensembl" id="ENSECRT00000019027.1">
    <property type="protein sequence ID" value="ENSECRP00000018651.1"/>
    <property type="gene ID" value="ENSECRG00000012452.1"/>
</dbReference>
<dbReference type="CDD" id="cd11826">
    <property type="entry name" value="SH3_Abi"/>
    <property type="match status" value="1"/>
</dbReference>
<feature type="domain" description="SH3" evidence="12">
    <location>
        <begin position="357"/>
        <end position="414"/>
    </location>
</feature>
<dbReference type="InterPro" id="IPR012849">
    <property type="entry name" value="Abl-interactor_HHR_dom"/>
</dbReference>
<keyword evidence="9" id="KW-0966">Cell projection</keyword>
<keyword evidence="8" id="KW-0206">Cytoskeleton</keyword>
<dbReference type="Pfam" id="PF07815">
    <property type="entry name" value="Abi_HHR"/>
    <property type="match status" value="1"/>
</dbReference>
<organism evidence="13 14">
    <name type="scientific">Erpetoichthys calabaricus</name>
    <name type="common">Rope fish</name>
    <name type="synonym">Calamoichthys calabaricus</name>
    <dbReference type="NCBI Taxonomy" id="27687"/>
    <lineage>
        <taxon>Eukaryota</taxon>
        <taxon>Metazoa</taxon>
        <taxon>Chordata</taxon>
        <taxon>Craniata</taxon>
        <taxon>Vertebrata</taxon>
        <taxon>Euteleostomi</taxon>
        <taxon>Actinopterygii</taxon>
        <taxon>Polypteriformes</taxon>
        <taxon>Polypteridae</taxon>
        <taxon>Erpetoichthys</taxon>
    </lineage>
</organism>
<reference evidence="13" key="2">
    <citation type="submission" date="2025-05" db="UniProtKB">
        <authorList>
            <consortium name="Ensembl"/>
        </authorList>
    </citation>
    <scope>IDENTIFICATION</scope>
</reference>
<feature type="compositionally biased region" description="Pro residues" evidence="11">
    <location>
        <begin position="292"/>
        <end position="315"/>
    </location>
</feature>
<keyword evidence="5" id="KW-0963">Cytoplasm</keyword>
<evidence type="ECO:0000313" key="14">
    <source>
        <dbReference type="Proteomes" id="UP000694620"/>
    </source>
</evidence>
<dbReference type="InterPro" id="IPR028457">
    <property type="entry name" value="ABI"/>
</dbReference>
<name>A0A8C4SKU5_ERPCA</name>
<dbReference type="GO" id="GO:0005856">
    <property type="term" value="C:cytoskeleton"/>
    <property type="evidence" value="ECO:0007669"/>
    <property type="project" value="UniProtKB-SubCell"/>
</dbReference>
<dbReference type="GO" id="GO:0035591">
    <property type="term" value="F:signaling adaptor activity"/>
    <property type="evidence" value="ECO:0007669"/>
    <property type="project" value="TreeGrafter"/>
</dbReference>
<evidence type="ECO:0000256" key="3">
    <source>
        <dbReference type="ARBA" id="ARBA00010020"/>
    </source>
</evidence>